<evidence type="ECO:0000313" key="2">
    <source>
        <dbReference type="EMBL" id="KAK2570664.1"/>
    </source>
</evidence>
<dbReference type="Proteomes" id="UP001249851">
    <property type="component" value="Unassembled WGS sequence"/>
</dbReference>
<dbReference type="Pfam" id="PF01323">
    <property type="entry name" value="DSBA"/>
    <property type="match status" value="1"/>
</dbReference>
<comment type="caution">
    <text evidence="2">The sequence shown here is derived from an EMBL/GenBank/DDBJ whole genome shotgun (WGS) entry which is preliminary data.</text>
</comment>
<reference evidence="2" key="1">
    <citation type="journal article" date="2023" name="G3 (Bethesda)">
        <title>Whole genome assembly and annotation of the endangered Caribbean coral Acropora cervicornis.</title>
        <authorList>
            <person name="Selwyn J.D."/>
            <person name="Vollmer S.V."/>
        </authorList>
    </citation>
    <scope>NUCLEOTIDE SEQUENCE</scope>
    <source>
        <strain evidence="2">K2</strain>
    </source>
</reference>
<dbReference type="InterPro" id="IPR036249">
    <property type="entry name" value="Thioredoxin-like_sf"/>
</dbReference>
<evidence type="ECO:0000259" key="1">
    <source>
        <dbReference type="Pfam" id="PF01323"/>
    </source>
</evidence>
<dbReference type="PANTHER" id="PTHR13887">
    <property type="entry name" value="GLUTATHIONE S-TRANSFERASE KAPPA"/>
    <property type="match status" value="1"/>
</dbReference>
<dbReference type="PANTHER" id="PTHR13887:SF41">
    <property type="entry name" value="THIOREDOXIN SUPERFAMILY PROTEIN"/>
    <property type="match status" value="1"/>
</dbReference>
<dbReference type="Gene3D" id="3.40.30.10">
    <property type="entry name" value="Glutaredoxin"/>
    <property type="match status" value="1"/>
</dbReference>
<dbReference type="EMBL" id="JARQWQ010000007">
    <property type="protein sequence ID" value="KAK2570664.1"/>
    <property type="molecule type" value="Genomic_DNA"/>
</dbReference>
<dbReference type="SUPFAM" id="SSF52833">
    <property type="entry name" value="Thioredoxin-like"/>
    <property type="match status" value="1"/>
</dbReference>
<protein>
    <recommendedName>
        <fullName evidence="1">DSBA-like thioredoxin domain-containing protein</fullName>
    </recommendedName>
</protein>
<dbReference type="InterPro" id="IPR001853">
    <property type="entry name" value="DSBA-like_thioredoxin_dom"/>
</dbReference>
<reference evidence="2" key="2">
    <citation type="journal article" date="2023" name="Science">
        <title>Genomic signatures of disease resistance in endangered staghorn corals.</title>
        <authorList>
            <person name="Vollmer S.V."/>
            <person name="Selwyn J.D."/>
            <person name="Despard B.A."/>
            <person name="Roesel C.L."/>
        </authorList>
    </citation>
    <scope>NUCLEOTIDE SEQUENCE</scope>
    <source>
        <strain evidence="2">K2</strain>
    </source>
</reference>
<keyword evidence="3" id="KW-1185">Reference proteome</keyword>
<evidence type="ECO:0000313" key="3">
    <source>
        <dbReference type="Proteomes" id="UP001249851"/>
    </source>
</evidence>
<accession>A0AAD9VDT0</accession>
<name>A0AAD9VDT0_ACRCE</name>
<feature type="domain" description="DSBA-like thioredoxin" evidence="1">
    <location>
        <begin position="25"/>
        <end position="139"/>
    </location>
</feature>
<sequence length="155" mass="17176">METILSQSYIDQGASSCTAPVEHGISFNANRLVVNTLKSHCMLDFAKTQGKQDLLAEKLFHAFFEEAKNIDSDEGLCKIAEEIELDWGAAQKHMAEVKSRILHEAMKARDNGIRGVPYITFFINGRMGTNLSGARAADDYVEIFQHLLTKLKAGA</sequence>
<gene>
    <name evidence="2" type="ORF">P5673_004351</name>
</gene>
<dbReference type="GO" id="GO:0016491">
    <property type="term" value="F:oxidoreductase activity"/>
    <property type="evidence" value="ECO:0007669"/>
    <property type="project" value="InterPro"/>
</dbReference>
<proteinExistence type="predicted"/>
<dbReference type="AlphaFoldDB" id="A0AAD9VDT0"/>
<organism evidence="2 3">
    <name type="scientific">Acropora cervicornis</name>
    <name type="common">Staghorn coral</name>
    <dbReference type="NCBI Taxonomy" id="6130"/>
    <lineage>
        <taxon>Eukaryota</taxon>
        <taxon>Metazoa</taxon>
        <taxon>Cnidaria</taxon>
        <taxon>Anthozoa</taxon>
        <taxon>Hexacorallia</taxon>
        <taxon>Scleractinia</taxon>
        <taxon>Astrocoeniina</taxon>
        <taxon>Acroporidae</taxon>
        <taxon>Acropora</taxon>
    </lineage>
</organism>